<evidence type="ECO:0000256" key="2">
    <source>
        <dbReference type="SAM" id="SignalP"/>
    </source>
</evidence>
<feature type="region of interest" description="Disordered" evidence="1">
    <location>
        <begin position="21"/>
        <end position="57"/>
    </location>
</feature>
<dbReference type="RefSeq" id="WP_186741674.1">
    <property type="nucleotide sequence ID" value="NZ_VFIA01000060.1"/>
</dbReference>
<feature type="compositionally biased region" description="Basic and acidic residues" evidence="1">
    <location>
        <begin position="45"/>
        <end position="57"/>
    </location>
</feature>
<evidence type="ECO:0000256" key="1">
    <source>
        <dbReference type="SAM" id="MobiDB-lite"/>
    </source>
</evidence>
<name>A0ABR6WE28_9BACT</name>
<accession>A0ABR6WE28</accession>
<feature type="region of interest" description="Disordered" evidence="1">
    <location>
        <begin position="118"/>
        <end position="139"/>
    </location>
</feature>
<gene>
    <name evidence="3" type="ORF">FH603_5336</name>
</gene>
<feature type="chain" id="PRO_5046817766" description="DUF4890 domain-containing protein" evidence="2">
    <location>
        <begin position="22"/>
        <end position="139"/>
    </location>
</feature>
<organism evidence="3 4">
    <name type="scientific">Spirosoma utsteinense</name>
    <dbReference type="NCBI Taxonomy" id="2585773"/>
    <lineage>
        <taxon>Bacteria</taxon>
        <taxon>Pseudomonadati</taxon>
        <taxon>Bacteroidota</taxon>
        <taxon>Cytophagia</taxon>
        <taxon>Cytophagales</taxon>
        <taxon>Cytophagaceae</taxon>
        <taxon>Spirosoma</taxon>
    </lineage>
</organism>
<evidence type="ECO:0000313" key="4">
    <source>
        <dbReference type="Proteomes" id="UP000700732"/>
    </source>
</evidence>
<feature type="signal peptide" evidence="2">
    <location>
        <begin position="1"/>
        <end position="21"/>
    </location>
</feature>
<comment type="caution">
    <text evidence="3">The sequence shown here is derived from an EMBL/GenBank/DDBJ whole genome shotgun (WGS) entry which is preliminary data.</text>
</comment>
<evidence type="ECO:0008006" key="5">
    <source>
        <dbReference type="Google" id="ProtNLM"/>
    </source>
</evidence>
<keyword evidence="2" id="KW-0732">Signal</keyword>
<keyword evidence="4" id="KW-1185">Reference proteome</keyword>
<evidence type="ECO:0000313" key="3">
    <source>
        <dbReference type="EMBL" id="MBC3794804.1"/>
    </source>
</evidence>
<proteinExistence type="predicted"/>
<reference evidence="3 4" key="1">
    <citation type="submission" date="2019-06" db="EMBL/GenBank/DDBJ databases">
        <title>Spirosoma utsteinense sp. nov. isolated from Antarctic ice-free soils.</title>
        <authorList>
            <person name="Tahon G."/>
        </authorList>
    </citation>
    <scope>NUCLEOTIDE SEQUENCE [LARGE SCALE GENOMIC DNA]</scope>
    <source>
        <strain evidence="3 4">LMG 31447</strain>
    </source>
</reference>
<dbReference type="EMBL" id="VFIA01000060">
    <property type="protein sequence ID" value="MBC3794804.1"/>
    <property type="molecule type" value="Genomic_DNA"/>
</dbReference>
<feature type="compositionally biased region" description="Basic residues" evidence="1">
    <location>
        <begin position="127"/>
        <end position="139"/>
    </location>
</feature>
<protein>
    <recommendedName>
        <fullName evidence="5">DUF4890 domain-containing protein</fullName>
    </recommendedName>
</protein>
<dbReference type="Proteomes" id="UP000700732">
    <property type="component" value="Unassembled WGS sequence"/>
</dbReference>
<sequence>MKRNLIFALLIAAFAFVQASAQPTPTTETRANRREKMANSTPEQRAQRQTEQMKKQLDLSAQQETAVASINLKYAQQAQTLMDAAERSRESIKQVRTMMTSKDEELKKVFSEEQYKQYDAFKDARKGQAKRNRGQRAKR</sequence>